<dbReference type="AlphaFoldDB" id="A0A5N6AC25"/>
<evidence type="ECO:0000313" key="2">
    <source>
        <dbReference type="EMBL" id="KAB8165320.1"/>
    </source>
</evidence>
<dbReference type="Gene3D" id="3.40.50.150">
    <property type="entry name" value="Vaccinia Virus protein VP39"/>
    <property type="match status" value="1"/>
</dbReference>
<dbReference type="EMBL" id="VDLY02000008">
    <property type="protein sequence ID" value="KAB8165320.1"/>
    <property type="molecule type" value="Genomic_DNA"/>
</dbReference>
<organism evidence="2 3">
    <name type="scientific">Streptomyces mimosae</name>
    <dbReference type="NCBI Taxonomy" id="2586635"/>
    <lineage>
        <taxon>Bacteria</taxon>
        <taxon>Bacillati</taxon>
        <taxon>Actinomycetota</taxon>
        <taxon>Actinomycetes</taxon>
        <taxon>Kitasatosporales</taxon>
        <taxon>Streptomycetaceae</taxon>
        <taxon>Streptomyces</taxon>
    </lineage>
</organism>
<dbReference type="OrthoDB" id="474235at2"/>
<keyword evidence="3" id="KW-1185">Reference proteome</keyword>
<dbReference type="SUPFAM" id="SSF53335">
    <property type="entry name" value="S-adenosyl-L-methionine-dependent methyltransferases"/>
    <property type="match status" value="1"/>
</dbReference>
<dbReference type="RefSeq" id="WP_139668495.1">
    <property type="nucleotide sequence ID" value="NZ_VDLY02000008.1"/>
</dbReference>
<dbReference type="GO" id="GO:0032259">
    <property type="term" value="P:methylation"/>
    <property type="evidence" value="ECO:0007669"/>
    <property type="project" value="UniProtKB-KW"/>
</dbReference>
<evidence type="ECO:0000313" key="3">
    <source>
        <dbReference type="Proteomes" id="UP000314251"/>
    </source>
</evidence>
<gene>
    <name evidence="2" type="ORF">FH607_014635</name>
</gene>
<dbReference type="CDD" id="cd02440">
    <property type="entry name" value="AdoMet_MTases"/>
    <property type="match status" value="1"/>
</dbReference>
<reference evidence="2" key="1">
    <citation type="submission" date="2019-10" db="EMBL/GenBank/DDBJ databases">
        <title>Nonomuraea sp. nov., isolated from Phyllanthus amarus.</title>
        <authorList>
            <person name="Klykleung N."/>
            <person name="Tanasupawat S."/>
        </authorList>
    </citation>
    <scope>NUCLEOTIDE SEQUENCE [LARGE SCALE GENOMIC DNA]</scope>
    <source>
        <strain evidence="2">3MP-10</strain>
    </source>
</reference>
<evidence type="ECO:0000259" key="1">
    <source>
        <dbReference type="Pfam" id="PF08242"/>
    </source>
</evidence>
<name>A0A5N6AC25_9ACTN</name>
<feature type="domain" description="Methyltransferase type 12" evidence="1">
    <location>
        <begin position="55"/>
        <end position="154"/>
    </location>
</feature>
<protein>
    <submittedName>
        <fullName evidence="2">Methyltransferase domain-containing protein</fullName>
    </submittedName>
</protein>
<proteinExistence type="predicted"/>
<keyword evidence="2" id="KW-0808">Transferase</keyword>
<sequence>MSADDTPYHRHLITHAEHPIAAPLDEPSVATLLRRALGEADRRAAGQRPAGQRLLDLGCGQAAWLVRALAADPEATAVGVDVDADALAGAASEAARRGVAERLTLVAGDAAGYAAEAARGAFDAVLCVGATHAFGGLERTLAAARGRLAPGGRLVVGEGFWEREPTPAALAGLGAEREDFTDLAGVVDLCQAAGLTPVYGHVSTLAEWDDYEWNWTGSLAGWALDHPDHPRAAEAAADAAEHRAGWLGGYRGVLGFVTLVLRGR</sequence>
<dbReference type="GO" id="GO:0008168">
    <property type="term" value="F:methyltransferase activity"/>
    <property type="evidence" value="ECO:0007669"/>
    <property type="project" value="UniProtKB-KW"/>
</dbReference>
<dbReference type="InterPro" id="IPR029063">
    <property type="entry name" value="SAM-dependent_MTases_sf"/>
</dbReference>
<dbReference type="Proteomes" id="UP000314251">
    <property type="component" value="Unassembled WGS sequence"/>
</dbReference>
<keyword evidence="2" id="KW-0489">Methyltransferase</keyword>
<dbReference type="Pfam" id="PF08242">
    <property type="entry name" value="Methyltransf_12"/>
    <property type="match status" value="1"/>
</dbReference>
<dbReference type="InterPro" id="IPR013217">
    <property type="entry name" value="Methyltransf_12"/>
</dbReference>
<comment type="caution">
    <text evidence="2">The sequence shown here is derived from an EMBL/GenBank/DDBJ whole genome shotgun (WGS) entry which is preliminary data.</text>
</comment>
<accession>A0A5N6AC25</accession>
<dbReference type="PANTHER" id="PTHR43464">
    <property type="entry name" value="METHYLTRANSFERASE"/>
    <property type="match status" value="1"/>
</dbReference>